<evidence type="ECO:0000256" key="1">
    <source>
        <dbReference type="ARBA" id="ARBA00022614"/>
    </source>
</evidence>
<evidence type="ECO:0000259" key="6">
    <source>
        <dbReference type="SMART" id="SM00082"/>
    </source>
</evidence>
<feature type="domain" description="LRRCT" evidence="6">
    <location>
        <begin position="480"/>
        <end position="532"/>
    </location>
</feature>
<feature type="domain" description="LRRCT" evidence="6">
    <location>
        <begin position="279"/>
        <end position="355"/>
    </location>
</feature>
<dbReference type="SMART" id="SM00365">
    <property type="entry name" value="LRR_SD22"/>
    <property type="match status" value="3"/>
</dbReference>
<accession>A0ABQ8J585</accession>
<sequence length="604" mass="69423">MMIVWTVILMILSSIIHSSLSSNSFNITDDLINNNNPINWLCWDRLFNHQSNGLSNCNCFINITCTTNHNPLVNNDQFLIWLRCYNLKSEHDSNLLNQFHQILPQNVIELTGKDSNQCISPQQPNNLALRTDFIECDENIVIPFLDQLQTNTQTNQQHYKLESLTIKQSGLTEINNDLAKHFGKSLRMLNLMGNQLTTFDTNYMTTIINFTNTQLTEIDLSNNRLSRINLSQFRSLRSINISQNNLSTLSPSDLNRAMIDSLEKMDNEKALLDLSIGNNPWNCDQRIDWLVDLISEIVEKNGRLYFFESSDGNSVKDKNRVDLFRTNEPECNQPDRAKMFPFSVWKSVKESDICQTCSCCLTNKHAKAGYRYLSVNCSGRNLESLPNRLPKNTKVLDLSGNRIRNLNPLSKYHHGELSKWAQLSRIILSNNLLESLDGLESIRSIIYLDISGNLLTEIPYHIVNKVLSSKKMDKLQIGNNPYVCDCNTVKFQKWLHNYYRIIMDIEQIRCGELRPELLHNESLFNAGSGGSMIEQARQSGFLHKEILEINSLHLCPIADTVIDALDLINIILAISILLLIIKVTYDYLWQKRTGKLPRFFKLNI</sequence>
<comment type="caution">
    <text evidence="7">The sequence shown here is derived from an EMBL/GenBank/DDBJ whole genome shotgun (WGS) entry which is preliminary data.</text>
</comment>
<dbReference type="PANTHER" id="PTHR24369">
    <property type="entry name" value="ANTIGEN BSP, PUTATIVE-RELATED"/>
    <property type="match status" value="1"/>
</dbReference>
<dbReference type="SMART" id="SM00082">
    <property type="entry name" value="LRRCT"/>
    <property type="match status" value="2"/>
</dbReference>
<keyword evidence="4" id="KW-1133">Transmembrane helix</keyword>
<keyword evidence="2 5" id="KW-0732">Signal</keyword>
<protein>
    <recommendedName>
        <fullName evidence="6">LRRCT domain-containing protein</fullName>
    </recommendedName>
</protein>
<evidence type="ECO:0000256" key="2">
    <source>
        <dbReference type="ARBA" id="ARBA00022729"/>
    </source>
</evidence>
<organism evidence="7 8">
    <name type="scientific">Dermatophagoides pteronyssinus</name>
    <name type="common">European house dust mite</name>
    <dbReference type="NCBI Taxonomy" id="6956"/>
    <lineage>
        <taxon>Eukaryota</taxon>
        <taxon>Metazoa</taxon>
        <taxon>Ecdysozoa</taxon>
        <taxon>Arthropoda</taxon>
        <taxon>Chelicerata</taxon>
        <taxon>Arachnida</taxon>
        <taxon>Acari</taxon>
        <taxon>Acariformes</taxon>
        <taxon>Sarcoptiformes</taxon>
        <taxon>Astigmata</taxon>
        <taxon>Psoroptidia</taxon>
        <taxon>Analgoidea</taxon>
        <taxon>Pyroglyphidae</taxon>
        <taxon>Dermatophagoidinae</taxon>
        <taxon>Dermatophagoides</taxon>
    </lineage>
</organism>
<evidence type="ECO:0000313" key="7">
    <source>
        <dbReference type="EMBL" id="KAH9417525.1"/>
    </source>
</evidence>
<dbReference type="SUPFAM" id="SSF52058">
    <property type="entry name" value="L domain-like"/>
    <property type="match status" value="2"/>
</dbReference>
<dbReference type="PANTHER" id="PTHR24369:SF210">
    <property type="entry name" value="CHAOPTIN-RELATED"/>
    <property type="match status" value="1"/>
</dbReference>
<reference evidence="7 8" key="2">
    <citation type="journal article" date="2022" name="Mol. Biol. Evol.">
        <title>Comparative Genomics Reveals Insights into the Divergent Evolution of Astigmatic Mites and Household Pest Adaptations.</title>
        <authorList>
            <person name="Xiong Q."/>
            <person name="Wan A.T."/>
            <person name="Liu X."/>
            <person name="Fung C.S."/>
            <person name="Xiao X."/>
            <person name="Malainual N."/>
            <person name="Hou J."/>
            <person name="Wang L."/>
            <person name="Wang M."/>
            <person name="Yang K.Y."/>
            <person name="Cui Y."/>
            <person name="Leung E.L."/>
            <person name="Nong W."/>
            <person name="Shin S.K."/>
            <person name="Au S.W."/>
            <person name="Jeong K.Y."/>
            <person name="Chew F.T."/>
            <person name="Hui J.H."/>
            <person name="Leung T.F."/>
            <person name="Tungtrongchitr A."/>
            <person name="Zhong N."/>
            <person name="Liu Z."/>
            <person name="Tsui S.K."/>
        </authorList>
    </citation>
    <scope>NUCLEOTIDE SEQUENCE [LARGE SCALE GENOMIC DNA]</scope>
    <source>
        <strain evidence="7">Derp</strain>
    </source>
</reference>
<dbReference type="Proteomes" id="UP000887458">
    <property type="component" value="Unassembled WGS sequence"/>
</dbReference>
<dbReference type="InterPro" id="IPR000483">
    <property type="entry name" value="Cys-rich_flank_reg_C"/>
</dbReference>
<keyword evidence="1" id="KW-0433">Leucine-rich repeat</keyword>
<keyword evidence="4" id="KW-0472">Membrane</keyword>
<feature type="chain" id="PRO_5046851574" description="LRRCT domain-containing protein" evidence="5">
    <location>
        <begin position="22"/>
        <end position="604"/>
    </location>
</feature>
<dbReference type="PROSITE" id="PS51450">
    <property type="entry name" value="LRR"/>
    <property type="match status" value="2"/>
</dbReference>
<name>A0ABQ8J585_DERPT</name>
<evidence type="ECO:0000256" key="5">
    <source>
        <dbReference type="SAM" id="SignalP"/>
    </source>
</evidence>
<keyword evidence="3" id="KW-0677">Repeat</keyword>
<evidence type="ECO:0000313" key="8">
    <source>
        <dbReference type="Proteomes" id="UP000887458"/>
    </source>
</evidence>
<evidence type="ECO:0000256" key="3">
    <source>
        <dbReference type="ARBA" id="ARBA00022737"/>
    </source>
</evidence>
<gene>
    <name evidence="7" type="ORF">DERP_007524</name>
</gene>
<dbReference type="InterPro" id="IPR050541">
    <property type="entry name" value="LRR_TM_domain-containing"/>
</dbReference>
<feature type="signal peptide" evidence="5">
    <location>
        <begin position="1"/>
        <end position="21"/>
    </location>
</feature>
<evidence type="ECO:0000256" key="4">
    <source>
        <dbReference type="SAM" id="Phobius"/>
    </source>
</evidence>
<feature type="transmembrane region" description="Helical" evidence="4">
    <location>
        <begin position="567"/>
        <end position="588"/>
    </location>
</feature>
<keyword evidence="4" id="KW-0812">Transmembrane</keyword>
<keyword evidence="8" id="KW-1185">Reference proteome</keyword>
<proteinExistence type="predicted"/>
<dbReference type="InterPro" id="IPR032675">
    <property type="entry name" value="LRR_dom_sf"/>
</dbReference>
<dbReference type="Gene3D" id="3.80.10.10">
    <property type="entry name" value="Ribonuclease Inhibitor"/>
    <property type="match status" value="2"/>
</dbReference>
<dbReference type="EMBL" id="NJHN03000077">
    <property type="protein sequence ID" value="KAH9417525.1"/>
    <property type="molecule type" value="Genomic_DNA"/>
</dbReference>
<dbReference type="InterPro" id="IPR001611">
    <property type="entry name" value="Leu-rich_rpt"/>
</dbReference>
<reference evidence="7 8" key="1">
    <citation type="journal article" date="2018" name="J. Allergy Clin. Immunol.">
        <title>High-quality assembly of Dermatophagoides pteronyssinus genome and transcriptome reveals a wide range of novel allergens.</title>
        <authorList>
            <person name="Liu X.Y."/>
            <person name="Yang K.Y."/>
            <person name="Wang M.Q."/>
            <person name="Kwok J.S."/>
            <person name="Zeng X."/>
            <person name="Yang Z."/>
            <person name="Xiao X.J."/>
            <person name="Lau C.P."/>
            <person name="Li Y."/>
            <person name="Huang Z.M."/>
            <person name="Ba J.G."/>
            <person name="Yim A.K."/>
            <person name="Ouyang C.Y."/>
            <person name="Ngai S.M."/>
            <person name="Chan T.F."/>
            <person name="Leung E.L."/>
            <person name="Liu L."/>
            <person name="Liu Z.G."/>
            <person name="Tsui S.K."/>
        </authorList>
    </citation>
    <scope>NUCLEOTIDE SEQUENCE [LARGE SCALE GENOMIC DNA]</scope>
    <source>
        <strain evidence="7">Derp</strain>
    </source>
</reference>